<sequence>MPRLHRMPIMKTVAIVASTVAALMAVSIAPAGAVSASKARQVCINAAATQHNELKGNVQVRKVKAGKSGAQVNLVVKDVEVNCMVSSGGKVRYIN</sequence>
<evidence type="ECO:0000256" key="1">
    <source>
        <dbReference type="SAM" id="SignalP"/>
    </source>
</evidence>
<proteinExistence type="predicted"/>
<accession>A0A1M5GGR7</accession>
<dbReference type="AlphaFoldDB" id="A0A1M5GGR7"/>
<protein>
    <recommendedName>
        <fullName evidence="4">Peptidase propeptide and YPEB domain-containing protein</fullName>
    </recommendedName>
</protein>
<gene>
    <name evidence="2" type="ORF">SAMN02745157_3402</name>
</gene>
<organism evidence="2 3">
    <name type="scientific">Kaistia soli DSM 19436</name>
    <dbReference type="NCBI Taxonomy" id="1122133"/>
    <lineage>
        <taxon>Bacteria</taxon>
        <taxon>Pseudomonadati</taxon>
        <taxon>Pseudomonadota</taxon>
        <taxon>Alphaproteobacteria</taxon>
        <taxon>Hyphomicrobiales</taxon>
        <taxon>Kaistiaceae</taxon>
        <taxon>Kaistia</taxon>
    </lineage>
</organism>
<reference evidence="2 3" key="1">
    <citation type="submission" date="2016-11" db="EMBL/GenBank/DDBJ databases">
        <authorList>
            <person name="Jaros S."/>
            <person name="Januszkiewicz K."/>
            <person name="Wedrychowicz H."/>
        </authorList>
    </citation>
    <scope>NUCLEOTIDE SEQUENCE [LARGE SCALE GENOMIC DNA]</scope>
    <source>
        <strain evidence="2 3">DSM 19436</strain>
    </source>
</reference>
<evidence type="ECO:0008006" key="4">
    <source>
        <dbReference type="Google" id="ProtNLM"/>
    </source>
</evidence>
<keyword evidence="3" id="KW-1185">Reference proteome</keyword>
<dbReference type="STRING" id="1122133.SAMN02745157_3402"/>
<dbReference type="Proteomes" id="UP000184485">
    <property type="component" value="Unassembled WGS sequence"/>
</dbReference>
<keyword evidence="1" id="KW-0732">Signal</keyword>
<evidence type="ECO:0000313" key="3">
    <source>
        <dbReference type="Proteomes" id="UP000184485"/>
    </source>
</evidence>
<dbReference type="EMBL" id="FQUP01000003">
    <property type="protein sequence ID" value="SHG02909.1"/>
    <property type="molecule type" value="Genomic_DNA"/>
</dbReference>
<evidence type="ECO:0000313" key="2">
    <source>
        <dbReference type="EMBL" id="SHG02909.1"/>
    </source>
</evidence>
<name>A0A1M5GGR7_9HYPH</name>
<feature type="chain" id="PRO_5011957212" description="Peptidase propeptide and YPEB domain-containing protein" evidence="1">
    <location>
        <begin position="32"/>
        <end position="95"/>
    </location>
</feature>
<feature type="signal peptide" evidence="1">
    <location>
        <begin position="1"/>
        <end position="31"/>
    </location>
</feature>